<sequence>MAGIKGKSGGKRAGAGAKKLPNELKRDNIIRFMINDSEKEYIESEFKILKKELKTKANADVLTYLLKLQKK</sequence>
<accession>D1ANC9</accession>
<protein>
    <submittedName>
        <fullName evidence="1">Uncharacterized protein</fullName>
    </submittedName>
</protein>
<gene>
    <name evidence="1" type="ordered locus">Sterm_2889</name>
</gene>
<dbReference type="RefSeq" id="WP_012862315.1">
    <property type="nucleotide sequence ID" value="NC_013517.1"/>
</dbReference>
<dbReference type="KEGG" id="str:Sterm_2889"/>
<name>D1ANC9_SEBTE</name>
<evidence type="ECO:0000313" key="2">
    <source>
        <dbReference type="Proteomes" id="UP000000845"/>
    </source>
</evidence>
<evidence type="ECO:0000313" key="1">
    <source>
        <dbReference type="EMBL" id="ACZ09733.1"/>
    </source>
</evidence>
<reference evidence="2" key="1">
    <citation type="submission" date="2009-09" db="EMBL/GenBank/DDBJ databases">
        <title>The complete chromosome of Sebaldella termitidis ATCC 33386.</title>
        <authorList>
            <consortium name="US DOE Joint Genome Institute (JGI-PGF)"/>
            <person name="Lucas S."/>
            <person name="Copeland A."/>
            <person name="Lapidus A."/>
            <person name="Glavina del Rio T."/>
            <person name="Dalin E."/>
            <person name="Tice H."/>
            <person name="Bruce D."/>
            <person name="Goodwin L."/>
            <person name="Pitluck S."/>
            <person name="Kyrpides N."/>
            <person name="Mavromatis K."/>
            <person name="Ivanova N."/>
            <person name="Mikhailova N."/>
            <person name="Sims D."/>
            <person name="Meincke L."/>
            <person name="Brettin T."/>
            <person name="Detter J.C."/>
            <person name="Han C."/>
            <person name="Larimer F."/>
            <person name="Land M."/>
            <person name="Hauser L."/>
            <person name="Markowitz V."/>
            <person name="Cheng J.F."/>
            <person name="Hugenholtz P."/>
            <person name="Woyke T."/>
            <person name="Wu D."/>
            <person name="Eisen J.A."/>
        </authorList>
    </citation>
    <scope>NUCLEOTIDE SEQUENCE [LARGE SCALE GENOMIC DNA]</scope>
    <source>
        <strain evidence="2">ATCC 33386 / NCTC 11300</strain>
    </source>
</reference>
<proteinExistence type="predicted"/>
<keyword evidence="2" id="KW-1185">Reference proteome</keyword>
<dbReference type="HOGENOM" id="CLU_2737749_0_0_0"/>
<dbReference type="Proteomes" id="UP000000845">
    <property type="component" value="Chromosome"/>
</dbReference>
<reference evidence="1 2" key="2">
    <citation type="journal article" date="2010" name="Stand. Genomic Sci.">
        <title>Complete genome sequence of Sebaldella termitidis type strain (NCTC 11300).</title>
        <authorList>
            <person name="Harmon-Smith M."/>
            <person name="Celia L."/>
            <person name="Chertkov O."/>
            <person name="Lapidus A."/>
            <person name="Copeland A."/>
            <person name="Glavina Del Rio T."/>
            <person name="Nolan M."/>
            <person name="Lucas S."/>
            <person name="Tice H."/>
            <person name="Cheng J.F."/>
            <person name="Han C."/>
            <person name="Detter J.C."/>
            <person name="Bruce D."/>
            <person name="Goodwin L."/>
            <person name="Pitluck S."/>
            <person name="Pati A."/>
            <person name="Liolios K."/>
            <person name="Ivanova N."/>
            <person name="Mavromatis K."/>
            <person name="Mikhailova N."/>
            <person name="Chen A."/>
            <person name="Palaniappan K."/>
            <person name="Land M."/>
            <person name="Hauser L."/>
            <person name="Chang Y.J."/>
            <person name="Jeffries C.D."/>
            <person name="Brettin T."/>
            <person name="Goker M."/>
            <person name="Beck B."/>
            <person name="Bristow J."/>
            <person name="Eisen J.A."/>
            <person name="Markowitz V."/>
            <person name="Hugenholtz P."/>
            <person name="Kyrpides N.C."/>
            <person name="Klenk H.P."/>
            <person name="Chen F."/>
        </authorList>
    </citation>
    <scope>NUCLEOTIDE SEQUENCE [LARGE SCALE GENOMIC DNA]</scope>
    <source>
        <strain evidence="2">ATCC 33386 / NCTC 11300</strain>
    </source>
</reference>
<dbReference type="AlphaFoldDB" id="D1ANC9"/>
<dbReference type="EMBL" id="CP001739">
    <property type="protein sequence ID" value="ACZ09733.1"/>
    <property type="molecule type" value="Genomic_DNA"/>
</dbReference>
<organism evidence="1 2">
    <name type="scientific">Sebaldella termitidis (strain ATCC 33386 / NCTC 11300)</name>
    <dbReference type="NCBI Taxonomy" id="526218"/>
    <lineage>
        <taxon>Bacteria</taxon>
        <taxon>Fusobacteriati</taxon>
        <taxon>Fusobacteriota</taxon>
        <taxon>Fusobacteriia</taxon>
        <taxon>Fusobacteriales</taxon>
        <taxon>Leptotrichiaceae</taxon>
        <taxon>Sebaldella</taxon>
    </lineage>
</organism>